<gene>
    <name evidence="1" type="ORF">SDC9_115632</name>
</gene>
<accession>A0A645BUE7</accession>
<comment type="caution">
    <text evidence="1">The sequence shown here is derived from an EMBL/GenBank/DDBJ whole genome shotgun (WGS) entry which is preliminary data.</text>
</comment>
<evidence type="ECO:0000313" key="1">
    <source>
        <dbReference type="EMBL" id="MPM68698.1"/>
    </source>
</evidence>
<organism evidence="1">
    <name type="scientific">bioreactor metagenome</name>
    <dbReference type="NCBI Taxonomy" id="1076179"/>
    <lineage>
        <taxon>unclassified sequences</taxon>
        <taxon>metagenomes</taxon>
        <taxon>ecological metagenomes</taxon>
    </lineage>
</organism>
<evidence type="ECO:0008006" key="2">
    <source>
        <dbReference type="Google" id="ProtNLM"/>
    </source>
</evidence>
<name>A0A645BUE7_9ZZZZ</name>
<sequence length="71" mass="7741">METSALDRVCQAVYRQFPELRGARPSVKQNGSNYLIIFSGHAKAADGKSISRTVRVTASETGNVLKLTTSR</sequence>
<proteinExistence type="predicted"/>
<dbReference type="AlphaFoldDB" id="A0A645BUE7"/>
<reference evidence="1" key="1">
    <citation type="submission" date="2019-08" db="EMBL/GenBank/DDBJ databases">
        <authorList>
            <person name="Kucharzyk K."/>
            <person name="Murdoch R.W."/>
            <person name="Higgins S."/>
            <person name="Loffler F."/>
        </authorList>
    </citation>
    <scope>NUCLEOTIDE SEQUENCE</scope>
</reference>
<protein>
    <recommendedName>
        <fullName evidence="2">NTF2 fold domain-containing protein</fullName>
    </recommendedName>
</protein>
<dbReference type="EMBL" id="VSSQ01022407">
    <property type="protein sequence ID" value="MPM68698.1"/>
    <property type="molecule type" value="Genomic_DNA"/>
</dbReference>